<name>A0ABU5SHQ1_9BACT</name>
<keyword evidence="2" id="KW-1185">Reference proteome</keyword>
<reference evidence="1 2" key="1">
    <citation type="submission" date="2023-12" db="EMBL/GenBank/DDBJ databases">
        <title>Novel species of the genus Arcicella isolated from rivers.</title>
        <authorList>
            <person name="Lu H."/>
        </authorList>
    </citation>
    <scope>NUCLEOTIDE SEQUENCE [LARGE SCALE GENOMIC DNA]</scope>
    <source>
        <strain evidence="1 2">DC25W</strain>
    </source>
</reference>
<evidence type="ECO:0000313" key="2">
    <source>
        <dbReference type="Proteomes" id="UP001302222"/>
    </source>
</evidence>
<evidence type="ECO:0000313" key="1">
    <source>
        <dbReference type="EMBL" id="MEA5426813.1"/>
    </source>
</evidence>
<dbReference type="EMBL" id="JAYGIM010000007">
    <property type="protein sequence ID" value="MEA5426813.1"/>
    <property type="molecule type" value="Genomic_DNA"/>
</dbReference>
<dbReference type="Proteomes" id="UP001302222">
    <property type="component" value="Unassembled WGS sequence"/>
</dbReference>
<sequence>MAKTKVLWSKTDISTIVNISNTQLGNYISENVKTEIGFKAGQQRFKDIEVYKILKDMFPLRNDAEIKELIGY</sequence>
<proteinExistence type="predicted"/>
<gene>
    <name evidence="1" type="ORF">VB798_09535</name>
</gene>
<comment type="caution">
    <text evidence="1">The sequence shown here is derived from an EMBL/GenBank/DDBJ whole genome shotgun (WGS) entry which is preliminary data.</text>
</comment>
<organism evidence="1 2">
    <name type="scientific">Arcicella lustrica</name>
    <dbReference type="NCBI Taxonomy" id="2984196"/>
    <lineage>
        <taxon>Bacteria</taxon>
        <taxon>Pseudomonadati</taxon>
        <taxon>Bacteroidota</taxon>
        <taxon>Cytophagia</taxon>
        <taxon>Cytophagales</taxon>
        <taxon>Flectobacillaceae</taxon>
        <taxon>Arcicella</taxon>
    </lineage>
</organism>
<accession>A0ABU5SHQ1</accession>
<dbReference type="RefSeq" id="WP_323258249.1">
    <property type="nucleotide sequence ID" value="NZ_JAYGIM010000007.1"/>
</dbReference>
<protein>
    <submittedName>
        <fullName evidence="1">Uncharacterized protein</fullName>
    </submittedName>
</protein>